<feature type="transmembrane region" description="Helical" evidence="8">
    <location>
        <begin position="99"/>
        <end position="118"/>
    </location>
</feature>
<reference evidence="10" key="1">
    <citation type="journal article" date="2013" name="Science">
        <title>Gene transfer from bacteria and archaea facilitated evolution of an extremophilic eukaryote.</title>
        <authorList>
            <person name="Schonknecht G."/>
            <person name="Chen W.H."/>
            <person name="Ternes C.M."/>
            <person name="Barbier G.G."/>
            <person name="Shrestha R.P."/>
            <person name="Stanke M."/>
            <person name="Brautigam A."/>
            <person name="Baker B.J."/>
            <person name="Banfield J.F."/>
            <person name="Garavito R.M."/>
            <person name="Carr K."/>
            <person name="Wilkerson C."/>
            <person name="Rensing S.A."/>
            <person name="Gagneul D."/>
            <person name="Dickenson N.E."/>
            <person name="Oesterhelt C."/>
            <person name="Lercher M.J."/>
            <person name="Weber A.P."/>
        </authorList>
    </citation>
    <scope>NUCLEOTIDE SEQUENCE [LARGE SCALE GENOMIC DNA]</scope>
    <source>
        <strain evidence="10">074W</strain>
    </source>
</reference>
<evidence type="ECO:0000256" key="7">
    <source>
        <dbReference type="ARBA" id="ARBA00038475"/>
    </source>
</evidence>
<keyword evidence="2" id="KW-0813">Transport</keyword>
<evidence type="ECO:0000256" key="1">
    <source>
        <dbReference type="ARBA" id="ARBA00004141"/>
    </source>
</evidence>
<keyword evidence="3 8" id="KW-0812">Transmembrane</keyword>
<comment type="subcellular location">
    <subcellularLocation>
        <location evidence="1">Membrane</location>
        <topology evidence="1">Multi-pass membrane protein</topology>
    </subcellularLocation>
</comment>
<dbReference type="EMBL" id="KB454500">
    <property type="protein sequence ID" value="EME30385.1"/>
    <property type="molecule type" value="Genomic_DNA"/>
</dbReference>
<sequence length="275" mass="31300">MNKGLSFGVISLSKSFLKHHCLKYSTPATYKCINKVKKQSTCQQSSISLPSPDVVRCNHLKSTSSLIGYVVIFCSTFYKVPQIARIITKKSSKGISLSMYVLESIGIYFSLCYCIQAKFPWETFAESICIFVQNIIITLFLYKYTERKDGRNRNLVYALIPLMGASLLCIRLPIHWLQLLQVCSSPLMNISKIPQILRNERNQSTGELSPITLSFQLAGNVARVFTTIVQLRNRWFLTSISISLILNAILGLQYIRYRFSITKSTYFPDDHFGNS</sequence>
<dbReference type="InterPro" id="IPR006603">
    <property type="entry name" value="PQ-loop_rpt"/>
</dbReference>
<dbReference type="KEGG" id="gsl:Gasu_22920"/>
<evidence type="ECO:0000256" key="2">
    <source>
        <dbReference type="ARBA" id="ARBA00022448"/>
    </source>
</evidence>
<dbReference type="SMART" id="SM00679">
    <property type="entry name" value="CTNS"/>
    <property type="match status" value="2"/>
</dbReference>
<name>M2X213_GALSU</name>
<evidence type="ECO:0000313" key="10">
    <source>
        <dbReference type="Proteomes" id="UP000030680"/>
    </source>
</evidence>
<keyword evidence="10" id="KW-1185">Reference proteome</keyword>
<dbReference type="OrthoDB" id="271506at2759"/>
<keyword evidence="6 8" id="KW-0472">Membrane</keyword>
<comment type="similarity">
    <text evidence="7">Belongs to the MPDU1 (TC 2.A.43.3) family.</text>
</comment>
<dbReference type="InterPro" id="IPR016817">
    <property type="entry name" value="MannP-dilichol_defect-1"/>
</dbReference>
<dbReference type="AlphaFoldDB" id="M2X213"/>
<gene>
    <name evidence="9" type="ORF">Gasu_22920</name>
</gene>
<feature type="transmembrane region" description="Helical" evidence="8">
    <location>
        <begin position="124"/>
        <end position="142"/>
    </location>
</feature>
<keyword evidence="4" id="KW-0677">Repeat</keyword>
<evidence type="ECO:0000256" key="8">
    <source>
        <dbReference type="SAM" id="Phobius"/>
    </source>
</evidence>
<evidence type="ECO:0000256" key="6">
    <source>
        <dbReference type="ARBA" id="ARBA00023136"/>
    </source>
</evidence>
<organism evidence="9 10">
    <name type="scientific">Galdieria sulphuraria</name>
    <name type="common">Red alga</name>
    <dbReference type="NCBI Taxonomy" id="130081"/>
    <lineage>
        <taxon>Eukaryota</taxon>
        <taxon>Rhodophyta</taxon>
        <taxon>Bangiophyceae</taxon>
        <taxon>Galdieriales</taxon>
        <taxon>Galdieriaceae</taxon>
        <taxon>Galdieria</taxon>
    </lineage>
</organism>
<evidence type="ECO:0000256" key="4">
    <source>
        <dbReference type="ARBA" id="ARBA00022737"/>
    </source>
</evidence>
<dbReference type="GeneID" id="17089118"/>
<dbReference type="Proteomes" id="UP000030680">
    <property type="component" value="Unassembled WGS sequence"/>
</dbReference>
<keyword evidence="5 8" id="KW-1133">Transmembrane helix</keyword>
<feature type="transmembrane region" description="Helical" evidence="8">
    <location>
        <begin position="235"/>
        <end position="255"/>
    </location>
</feature>
<evidence type="ECO:0000256" key="3">
    <source>
        <dbReference type="ARBA" id="ARBA00022692"/>
    </source>
</evidence>
<dbReference type="Gene3D" id="1.20.1280.290">
    <property type="match status" value="2"/>
</dbReference>
<feature type="transmembrane region" description="Helical" evidence="8">
    <location>
        <begin position="154"/>
        <end position="174"/>
    </location>
</feature>
<dbReference type="RefSeq" id="XP_005706905.1">
    <property type="nucleotide sequence ID" value="XM_005706848.1"/>
</dbReference>
<dbReference type="Pfam" id="PF04193">
    <property type="entry name" value="PQ-loop"/>
    <property type="match status" value="2"/>
</dbReference>
<dbReference type="OMA" id="LQVLYYW"/>
<evidence type="ECO:0000256" key="5">
    <source>
        <dbReference type="ARBA" id="ARBA00022989"/>
    </source>
</evidence>
<dbReference type="PANTHER" id="PTHR12226:SF2">
    <property type="entry name" value="MANNOSE-P-DOLICHOL UTILIZATION DEFECT 1 PROTEIN"/>
    <property type="match status" value="1"/>
</dbReference>
<dbReference type="PANTHER" id="PTHR12226">
    <property type="entry name" value="MANNOSE-P-DOLICHOL UTILIZATION DEFECT 1 LEC35 -RELATED"/>
    <property type="match status" value="1"/>
</dbReference>
<dbReference type="GO" id="GO:0016020">
    <property type="term" value="C:membrane"/>
    <property type="evidence" value="ECO:0007669"/>
    <property type="project" value="UniProtKB-SubCell"/>
</dbReference>
<proteinExistence type="inferred from homology"/>
<accession>M2X213</accession>
<protein>
    <submittedName>
        <fullName evidence="9">Lysosomal cysteine transporter, LCT family</fullName>
    </submittedName>
</protein>
<evidence type="ECO:0000313" key="9">
    <source>
        <dbReference type="EMBL" id="EME30385.1"/>
    </source>
</evidence>
<dbReference type="eggNOG" id="KOG3211">
    <property type="taxonomic scope" value="Eukaryota"/>
</dbReference>
<dbReference type="Gramene" id="EME30385">
    <property type="protein sequence ID" value="EME30385"/>
    <property type="gene ID" value="Gasu_22920"/>
</dbReference>